<dbReference type="InterPro" id="IPR058929">
    <property type="entry name" value="Ig_halo"/>
</dbReference>
<evidence type="ECO:0000259" key="1">
    <source>
        <dbReference type="Pfam" id="PF25942"/>
    </source>
</evidence>
<comment type="caution">
    <text evidence="2">The sequence shown here is derived from an EMBL/GenBank/DDBJ whole genome shotgun (WGS) entry which is preliminary data.</text>
</comment>
<dbReference type="Proteomes" id="UP001597034">
    <property type="component" value="Unassembled WGS sequence"/>
</dbReference>
<accession>A0ABD6DRG3</accession>
<organism evidence="2 3">
    <name type="scientific">Haloarchaeobius litoreus</name>
    <dbReference type="NCBI Taxonomy" id="755306"/>
    <lineage>
        <taxon>Archaea</taxon>
        <taxon>Methanobacteriati</taxon>
        <taxon>Methanobacteriota</taxon>
        <taxon>Stenosarchaea group</taxon>
        <taxon>Halobacteria</taxon>
        <taxon>Halobacteriales</taxon>
        <taxon>Halorubellaceae</taxon>
        <taxon>Haloarchaeobius</taxon>
    </lineage>
</organism>
<feature type="domain" description="Ig-like" evidence="1">
    <location>
        <begin position="46"/>
        <end position="117"/>
    </location>
</feature>
<dbReference type="RefSeq" id="WP_256400513.1">
    <property type="nucleotide sequence ID" value="NZ_JANHJR010000003.1"/>
</dbReference>
<gene>
    <name evidence="2" type="ORF">ACFSBL_17215</name>
</gene>
<proteinExistence type="predicted"/>
<evidence type="ECO:0000313" key="3">
    <source>
        <dbReference type="Proteomes" id="UP001597034"/>
    </source>
</evidence>
<keyword evidence="3" id="KW-1185">Reference proteome</keyword>
<dbReference type="Pfam" id="PF25942">
    <property type="entry name" value="Ig_halo"/>
    <property type="match status" value="1"/>
</dbReference>
<protein>
    <recommendedName>
        <fullName evidence="1">Ig-like domain-containing protein</fullName>
    </recommendedName>
</protein>
<dbReference type="AlphaFoldDB" id="A0ABD6DRG3"/>
<name>A0ABD6DRG3_9EURY</name>
<dbReference type="EMBL" id="JBHUDO010000003">
    <property type="protein sequence ID" value="MFD1647431.1"/>
    <property type="molecule type" value="Genomic_DNA"/>
</dbReference>
<sequence>MRRRTLLHGAALGSVVGLAGCTDLLAPDNAEWANDLRVENERDDPATVEILVEREAGEQVASERVDLGPDGEWELEDLVEFGTYDLIISVDGGEPVQKSWSASGCTQTTVVAVPGGVEFGYVTC</sequence>
<evidence type="ECO:0000313" key="2">
    <source>
        <dbReference type="EMBL" id="MFD1647431.1"/>
    </source>
</evidence>
<reference evidence="2 3" key="1">
    <citation type="journal article" date="2019" name="Int. J. Syst. Evol. Microbiol.">
        <title>The Global Catalogue of Microorganisms (GCM) 10K type strain sequencing project: providing services to taxonomists for standard genome sequencing and annotation.</title>
        <authorList>
            <consortium name="The Broad Institute Genomics Platform"/>
            <consortium name="The Broad Institute Genome Sequencing Center for Infectious Disease"/>
            <person name="Wu L."/>
            <person name="Ma J."/>
        </authorList>
    </citation>
    <scope>NUCLEOTIDE SEQUENCE [LARGE SCALE GENOMIC DNA]</scope>
    <source>
        <strain evidence="2 3">CGMCC 1.10390</strain>
    </source>
</reference>
<dbReference type="PROSITE" id="PS51257">
    <property type="entry name" value="PROKAR_LIPOPROTEIN"/>
    <property type="match status" value="1"/>
</dbReference>